<comment type="similarity">
    <text evidence="2">Belongs to the methyl-accepting chemotaxis (MCP) protein family.</text>
</comment>
<dbReference type="GO" id="GO:0016020">
    <property type="term" value="C:membrane"/>
    <property type="evidence" value="ECO:0007669"/>
    <property type="project" value="InterPro"/>
</dbReference>
<evidence type="ECO:0000259" key="5">
    <source>
        <dbReference type="PROSITE" id="PS50111"/>
    </source>
</evidence>
<proteinExistence type="inferred from homology"/>
<feature type="transmembrane region" description="Helical" evidence="4">
    <location>
        <begin position="282"/>
        <end position="302"/>
    </location>
</feature>
<dbReference type="Pfam" id="PF00015">
    <property type="entry name" value="MCPsignal"/>
    <property type="match status" value="1"/>
</dbReference>
<keyword evidence="4" id="KW-0472">Membrane</keyword>
<dbReference type="RefSeq" id="WP_079605984.1">
    <property type="nucleotide sequence ID" value="NZ_LT670817.1"/>
</dbReference>
<dbReference type="Gene3D" id="6.10.340.10">
    <property type="match status" value="1"/>
</dbReference>
<dbReference type="GO" id="GO:0006935">
    <property type="term" value="P:chemotaxis"/>
    <property type="evidence" value="ECO:0007669"/>
    <property type="project" value="InterPro"/>
</dbReference>
<dbReference type="PANTHER" id="PTHR32089:SF112">
    <property type="entry name" value="LYSOZYME-LIKE PROTEIN-RELATED"/>
    <property type="match status" value="1"/>
</dbReference>
<dbReference type="SMART" id="SM00283">
    <property type="entry name" value="MA"/>
    <property type="match status" value="1"/>
</dbReference>
<dbReference type="Gene3D" id="1.10.287.950">
    <property type="entry name" value="Methyl-accepting chemotaxis protein"/>
    <property type="match status" value="1"/>
</dbReference>
<dbReference type="Pfam" id="PF14827">
    <property type="entry name" value="dCache_3"/>
    <property type="match status" value="1"/>
</dbReference>
<keyword evidence="4" id="KW-0812">Transmembrane</keyword>
<keyword evidence="4" id="KW-1133">Transmembrane helix</keyword>
<feature type="domain" description="Methyl-accepting transducer" evidence="5">
    <location>
        <begin position="398"/>
        <end position="634"/>
    </location>
</feature>
<evidence type="ECO:0000256" key="1">
    <source>
        <dbReference type="ARBA" id="ARBA00023224"/>
    </source>
</evidence>
<dbReference type="SUPFAM" id="SSF103190">
    <property type="entry name" value="Sensory domain-like"/>
    <property type="match status" value="1"/>
</dbReference>
<evidence type="ECO:0000256" key="2">
    <source>
        <dbReference type="ARBA" id="ARBA00029447"/>
    </source>
</evidence>
<dbReference type="SUPFAM" id="SSF58104">
    <property type="entry name" value="Methyl-accepting chemotaxis protein (MCP) signaling domain"/>
    <property type="match status" value="1"/>
</dbReference>
<dbReference type="AlphaFoldDB" id="A0A1M5Y301"/>
<evidence type="ECO:0000259" key="6">
    <source>
        <dbReference type="PROSITE" id="PS50885"/>
    </source>
</evidence>
<organism evidence="7 8">
    <name type="scientific">Bradyrhizobium erythrophlei</name>
    <dbReference type="NCBI Taxonomy" id="1437360"/>
    <lineage>
        <taxon>Bacteria</taxon>
        <taxon>Pseudomonadati</taxon>
        <taxon>Pseudomonadota</taxon>
        <taxon>Alphaproteobacteria</taxon>
        <taxon>Hyphomicrobiales</taxon>
        <taxon>Nitrobacteraceae</taxon>
        <taxon>Bradyrhizobium</taxon>
    </lineage>
</organism>
<evidence type="ECO:0000313" key="7">
    <source>
        <dbReference type="EMBL" id="SHI06475.1"/>
    </source>
</evidence>
<evidence type="ECO:0000256" key="3">
    <source>
        <dbReference type="PROSITE-ProRule" id="PRU00284"/>
    </source>
</evidence>
<dbReference type="OrthoDB" id="1776073at2"/>
<dbReference type="PANTHER" id="PTHR32089">
    <property type="entry name" value="METHYL-ACCEPTING CHEMOTAXIS PROTEIN MCPB"/>
    <property type="match status" value="1"/>
</dbReference>
<dbReference type="InterPro" id="IPR003660">
    <property type="entry name" value="HAMP_dom"/>
</dbReference>
<dbReference type="InterPro" id="IPR029151">
    <property type="entry name" value="Sensor-like_sf"/>
</dbReference>
<name>A0A1M5Y301_9BRAD</name>
<dbReference type="InterPro" id="IPR004090">
    <property type="entry name" value="Chemotax_Me-accpt_rcpt"/>
</dbReference>
<accession>A0A1M5Y301</accession>
<gene>
    <name evidence="7" type="ORF">SAMN05443248_7876</name>
</gene>
<dbReference type="GO" id="GO:0007165">
    <property type="term" value="P:signal transduction"/>
    <property type="evidence" value="ECO:0007669"/>
    <property type="project" value="UniProtKB-KW"/>
</dbReference>
<dbReference type="SMART" id="SM00304">
    <property type="entry name" value="HAMP"/>
    <property type="match status" value="1"/>
</dbReference>
<dbReference type="Proteomes" id="UP000189796">
    <property type="component" value="Chromosome I"/>
</dbReference>
<dbReference type="EMBL" id="LT670817">
    <property type="protein sequence ID" value="SHI06475.1"/>
    <property type="molecule type" value="Genomic_DNA"/>
</dbReference>
<dbReference type="PROSITE" id="PS50111">
    <property type="entry name" value="CHEMOTAXIS_TRANSDUC_2"/>
    <property type="match status" value="1"/>
</dbReference>
<reference evidence="7 8" key="1">
    <citation type="submission" date="2016-11" db="EMBL/GenBank/DDBJ databases">
        <authorList>
            <person name="Jaros S."/>
            <person name="Januszkiewicz K."/>
            <person name="Wedrychowicz H."/>
        </authorList>
    </citation>
    <scope>NUCLEOTIDE SEQUENCE [LARGE SCALE GENOMIC DNA]</scope>
    <source>
        <strain evidence="7 8">GAS138</strain>
    </source>
</reference>
<keyword evidence="1 3" id="KW-0807">Transducer</keyword>
<dbReference type="Pfam" id="PF00672">
    <property type="entry name" value="HAMP"/>
    <property type="match status" value="1"/>
</dbReference>
<dbReference type="PROSITE" id="PS50885">
    <property type="entry name" value="HAMP"/>
    <property type="match status" value="1"/>
</dbReference>
<sequence length="655" mass="67819">MFKLRSIAARMILAISLTVAVACGILGTFSIMQQRSLTQLALDQQLKLQYDSVIAAIEYEGRAARAVSALVASLPPVGDAIAKGDRDSLVGLFGGAQAALKAQGMPLLNFALPPATYFLRVQDPKTHGDDASGRRTTVVEANRTGKPIVGVEMGHDSLSIFAMTPIMRDGKSLAVAESGIPFGKEFVDRAKKRFGVDLAVYGLDGKTFTRLSSTFGDTMVATPDEMKRVLDGAALHRDATFSGHPAALYIGPIKNYAGQPVAVIEIIKDTTEYEAAANRAQFNLLLGTLAILAGAVVLAFLLGRGLSQPLTAITAVMNRLSSGDTDVTIPGGDRKDELGTMAMAVDVFRRNMVEASTLREAQDATKQQAELEKKALQRRMADRFEADVKTVVGAVAQATADMQRVAGEITGSVNGTSERAAAAAAASEEASANVSTVAAATEELASSVAEIGRQVTHSSGVADAAVVKAGQTTEMVGSLAVAGEKIGDVLRLIGAIASQTNLLALNATIEAARAGEAGRGFAVVASEVKELASQTAKATEEIAGQVTAIQSATGNCVTAIGGISDTIREISGIATTIAAAVEEQDSATREIARSVQQAAAGTSEVSLNVAGASQAADQSRVLAENVMVASGELSQHAIALFKSVDSFLAGLREAA</sequence>
<evidence type="ECO:0000256" key="4">
    <source>
        <dbReference type="SAM" id="Phobius"/>
    </source>
</evidence>
<evidence type="ECO:0000313" key="8">
    <source>
        <dbReference type="Proteomes" id="UP000189796"/>
    </source>
</evidence>
<feature type="transmembrane region" description="Helical" evidence="4">
    <location>
        <begin position="12"/>
        <end position="32"/>
    </location>
</feature>
<dbReference type="GO" id="GO:0004888">
    <property type="term" value="F:transmembrane signaling receptor activity"/>
    <property type="evidence" value="ECO:0007669"/>
    <property type="project" value="InterPro"/>
</dbReference>
<protein>
    <submittedName>
        <fullName evidence="7">Methyl-accepting chemotaxis protein</fullName>
    </submittedName>
</protein>
<feature type="domain" description="HAMP" evidence="6">
    <location>
        <begin position="304"/>
        <end position="357"/>
    </location>
</feature>
<dbReference type="CDD" id="cd06225">
    <property type="entry name" value="HAMP"/>
    <property type="match status" value="1"/>
</dbReference>
<dbReference type="InterPro" id="IPR029150">
    <property type="entry name" value="dCache_3"/>
</dbReference>
<dbReference type="PRINTS" id="PR00260">
    <property type="entry name" value="CHEMTRNSDUCR"/>
</dbReference>
<dbReference type="PROSITE" id="PS51257">
    <property type="entry name" value="PROKAR_LIPOPROTEIN"/>
    <property type="match status" value="1"/>
</dbReference>
<dbReference type="InterPro" id="IPR004089">
    <property type="entry name" value="MCPsignal_dom"/>
</dbReference>